<feature type="compositionally biased region" description="Low complexity" evidence="1">
    <location>
        <begin position="88"/>
        <end position="99"/>
    </location>
</feature>
<evidence type="ECO:0000256" key="1">
    <source>
        <dbReference type="SAM" id="MobiDB-lite"/>
    </source>
</evidence>
<name>A0A6J8C8J1_MYTCO</name>
<evidence type="ECO:0000313" key="4">
    <source>
        <dbReference type="Proteomes" id="UP000507470"/>
    </source>
</evidence>
<dbReference type="OrthoDB" id="6124970at2759"/>
<feature type="region of interest" description="Disordered" evidence="1">
    <location>
        <begin position="136"/>
        <end position="185"/>
    </location>
</feature>
<feature type="compositionally biased region" description="Pro residues" evidence="1">
    <location>
        <begin position="156"/>
        <end position="171"/>
    </location>
</feature>
<dbReference type="Pfam" id="PF10523">
    <property type="entry name" value="BEN"/>
    <property type="match status" value="1"/>
</dbReference>
<gene>
    <name evidence="3" type="ORF">MCOR_27653</name>
</gene>
<organism evidence="3 4">
    <name type="scientific">Mytilus coruscus</name>
    <name type="common">Sea mussel</name>
    <dbReference type="NCBI Taxonomy" id="42192"/>
    <lineage>
        <taxon>Eukaryota</taxon>
        <taxon>Metazoa</taxon>
        <taxon>Spiralia</taxon>
        <taxon>Lophotrochozoa</taxon>
        <taxon>Mollusca</taxon>
        <taxon>Bivalvia</taxon>
        <taxon>Autobranchia</taxon>
        <taxon>Pteriomorphia</taxon>
        <taxon>Mytilida</taxon>
        <taxon>Mytiloidea</taxon>
        <taxon>Mytilidae</taxon>
        <taxon>Mytilinae</taxon>
        <taxon>Mytilus</taxon>
    </lineage>
</organism>
<accession>A0A6J8C8J1</accession>
<dbReference type="AlphaFoldDB" id="A0A6J8C8J1"/>
<evidence type="ECO:0000259" key="2">
    <source>
        <dbReference type="PROSITE" id="PS51457"/>
    </source>
</evidence>
<dbReference type="InterPro" id="IPR018379">
    <property type="entry name" value="BEN_domain"/>
</dbReference>
<sequence length="409" mass="45525">MAVRAATREFSHFLVKYDDSTIYTCPRIKIVTEGRVRIGERYPVIYGNSSDNPETAEILDTGDYILMKKNEAEYAVAPSSPLSPPESPAKSASSSDSQPDTQFTIRKRKRVIRRAPKVKRVKQLAVMLSTGEGINDPYQYRSPSVSPELPPHLSAPTPPSPTTTPATPPPVCAAASTQTTPTNKDPPAFSLQQSLQAIEKQLQLNNTRLAEMERLMTTQGNVIKEQGNLIKELASKQKTAHLTPLPITPIRLPNTPTTPTTLRIPHPLPDLPLTPTSSIPDSPQPQPLMERLVLPMHLFNDIPQPMRLTEDDLSKYSNCGTNPGSFGVLLLKHFFPELFTSDQLHIHYSYRGGGKLSKRPLEDNRKNVIKRYVTGLFPSVNTESAYHALVVEKLNQYLRRPVQPATRKC</sequence>
<dbReference type="EMBL" id="CACVKT020005055">
    <property type="protein sequence ID" value="CAC5392735.1"/>
    <property type="molecule type" value="Genomic_DNA"/>
</dbReference>
<keyword evidence="4" id="KW-1185">Reference proteome</keyword>
<feature type="domain" description="BEN" evidence="2">
    <location>
        <begin position="303"/>
        <end position="405"/>
    </location>
</feature>
<feature type="region of interest" description="Disordered" evidence="1">
    <location>
        <begin position="76"/>
        <end position="107"/>
    </location>
</feature>
<dbReference type="GO" id="GO:0003677">
    <property type="term" value="F:DNA binding"/>
    <property type="evidence" value="ECO:0007669"/>
    <property type="project" value="InterPro"/>
</dbReference>
<protein>
    <recommendedName>
        <fullName evidence="2">BEN domain-containing protein</fullName>
    </recommendedName>
</protein>
<evidence type="ECO:0000313" key="3">
    <source>
        <dbReference type="EMBL" id="CAC5392735.1"/>
    </source>
</evidence>
<dbReference type="PROSITE" id="PS51457">
    <property type="entry name" value="BEN"/>
    <property type="match status" value="1"/>
</dbReference>
<reference evidence="3 4" key="1">
    <citation type="submission" date="2020-06" db="EMBL/GenBank/DDBJ databases">
        <authorList>
            <person name="Li R."/>
            <person name="Bekaert M."/>
        </authorList>
    </citation>
    <scope>NUCLEOTIDE SEQUENCE [LARGE SCALE GENOMIC DNA]</scope>
    <source>
        <strain evidence="4">wild</strain>
    </source>
</reference>
<dbReference type="Proteomes" id="UP000507470">
    <property type="component" value="Unassembled WGS sequence"/>
</dbReference>
<proteinExistence type="predicted"/>